<proteinExistence type="predicted"/>
<evidence type="ECO:0000256" key="3">
    <source>
        <dbReference type="ARBA" id="ARBA00022786"/>
    </source>
</evidence>
<evidence type="ECO:0000256" key="2">
    <source>
        <dbReference type="ARBA" id="ARBA00022679"/>
    </source>
</evidence>
<evidence type="ECO:0000313" key="6">
    <source>
        <dbReference type="Proteomes" id="UP001280121"/>
    </source>
</evidence>
<dbReference type="Gene3D" id="3.30.40.10">
    <property type="entry name" value="Zinc/RING finger domain, C3HC4 (zinc finger)"/>
    <property type="match status" value="1"/>
</dbReference>
<evidence type="ECO:0000313" key="5">
    <source>
        <dbReference type="EMBL" id="KAK2640878.1"/>
    </source>
</evidence>
<gene>
    <name evidence="5" type="ORF">Ddye_022641</name>
</gene>
<sequence length="223" mass="25369">MPVAAKLNWEHEVEEDVHISPYRNFMCPMTKEVMKEPVVVLESSQTYERKAIEYWFERCSENGRYPTCPVTGQVLKTPELKPNIGLAAAIEEWINRNVDVQVNTAVECLREQTLRVDCIEKVLDCIYRISEEHPSNRYKVRNAGDVLLRCSFKIIGTILRTKIITALLSMTKDEESKIGNSVLLGAQRKREYAVKLLLEFSCDKANCVEKGGLVLLSSMAGNQ</sequence>
<dbReference type="PANTHER" id="PTHR45958:SF14">
    <property type="entry name" value="RING-TYPE E3 UBIQUITIN TRANSFERASE"/>
    <property type="match status" value="1"/>
</dbReference>
<dbReference type="InterPro" id="IPR045210">
    <property type="entry name" value="RING-Ubox_PUB"/>
</dbReference>
<dbReference type="InterPro" id="IPR013083">
    <property type="entry name" value="Znf_RING/FYVE/PHD"/>
</dbReference>
<evidence type="ECO:0000259" key="4">
    <source>
        <dbReference type="PROSITE" id="PS51698"/>
    </source>
</evidence>
<dbReference type="InterPro" id="IPR003613">
    <property type="entry name" value="Ubox_domain"/>
</dbReference>
<dbReference type="InterPro" id="IPR052608">
    <property type="entry name" value="U-box_domain_protein"/>
</dbReference>
<dbReference type="Proteomes" id="UP001280121">
    <property type="component" value="Unassembled WGS sequence"/>
</dbReference>
<keyword evidence="3" id="KW-0833">Ubl conjugation pathway</keyword>
<comment type="pathway">
    <text evidence="1">Protein modification; protein ubiquitination.</text>
</comment>
<keyword evidence="2" id="KW-0808">Transferase</keyword>
<feature type="domain" description="U-box" evidence="4">
    <location>
        <begin position="20"/>
        <end position="100"/>
    </location>
</feature>
<dbReference type="GO" id="GO:0004842">
    <property type="term" value="F:ubiquitin-protein transferase activity"/>
    <property type="evidence" value="ECO:0007669"/>
    <property type="project" value="InterPro"/>
</dbReference>
<dbReference type="SMART" id="SM00504">
    <property type="entry name" value="Ubox"/>
    <property type="match status" value="1"/>
</dbReference>
<keyword evidence="6" id="KW-1185">Reference proteome</keyword>
<dbReference type="EMBL" id="JANJYI010000007">
    <property type="protein sequence ID" value="KAK2640878.1"/>
    <property type="molecule type" value="Genomic_DNA"/>
</dbReference>
<dbReference type="PROSITE" id="PS51698">
    <property type="entry name" value="U_BOX"/>
    <property type="match status" value="1"/>
</dbReference>
<dbReference type="PANTHER" id="PTHR45958">
    <property type="entry name" value="RING-TYPE E3 UBIQUITIN TRANSFERASE"/>
    <property type="match status" value="1"/>
</dbReference>
<name>A0AAD9WSI9_9ROSI</name>
<comment type="caution">
    <text evidence="5">The sequence shown here is derived from an EMBL/GenBank/DDBJ whole genome shotgun (WGS) entry which is preliminary data.</text>
</comment>
<dbReference type="Pfam" id="PF04564">
    <property type="entry name" value="U-box"/>
    <property type="match status" value="1"/>
</dbReference>
<accession>A0AAD9WSI9</accession>
<dbReference type="SUPFAM" id="SSF57850">
    <property type="entry name" value="RING/U-box"/>
    <property type="match status" value="1"/>
</dbReference>
<dbReference type="AlphaFoldDB" id="A0AAD9WSI9"/>
<evidence type="ECO:0000256" key="1">
    <source>
        <dbReference type="ARBA" id="ARBA00004906"/>
    </source>
</evidence>
<organism evidence="5 6">
    <name type="scientific">Dipteronia dyeriana</name>
    <dbReference type="NCBI Taxonomy" id="168575"/>
    <lineage>
        <taxon>Eukaryota</taxon>
        <taxon>Viridiplantae</taxon>
        <taxon>Streptophyta</taxon>
        <taxon>Embryophyta</taxon>
        <taxon>Tracheophyta</taxon>
        <taxon>Spermatophyta</taxon>
        <taxon>Magnoliopsida</taxon>
        <taxon>eudicotyledons</taxon>
        <taxon>Gunneridae</taxon>
        <taxon>Pentapetalae</taxon>
        <taxon>rosids</taxon>
        <taxon>malvids</taxon>
        <taxon>Sapindales</taxon>
        <taxon>Sapindaceae</taxon>
        <taxon>Hippocastanoideae</taxon>
        <taxon>Acereae</taxon>
        <taxon>Dipteronia</taxon>
    </lineage>
</organism>
<reference evidence="5" key="1">
    <citation type="journal article" date="2023" name="Plant J.">
        <title>Genome sequences and population genomics provide insights into the demographic history, inbreeding, and mutation load of two 'living fossil' tree species of Dipteronia.</title>
        <authorList>
            <person name="Feng Y."/>
            <person name="Comes H.P."/>
            <person name="Chen J."/>
            <person name="Zhu S."/>
            <person name="Lu R."/>
            <person name="Zhang X."/>
            <person name="Li P."/>
            <person name="Qiu J."/>
            <person name="Olsen K.M."/>
            <person name="Qiu Y."/>
        </authorList>
    </citation>
    <scope>NUCLEOTIDE SEQUENCE</scope>
    <source>
        <strain evidence="5">KIB01</strain>
    </source>
</reference>
<dbReference type="CDD" id="cd16664">
    <property type="entry name" value="RING-Ubox_PUB"/>
    <property type="match status" value="1"/>
</dbReference>
<dbReference type="GO" id="GO:0016567">
    <property type="term" value="P:protein ubiquitination"/>
    <property type="evidence" value="ECO:0007669"/>
    <property type="project" value="InterPro"/>
</dbReference>
<protein>
    <recommendedName>
        <fullName evidence="4">U-box domain-containing protein</fullName>
    </recommendedName>
</protein>